<accession>A0A5A7U1P7</accession>
<dbReference type="SUPFAM" id="SSF56672">
    <property type="entry name" value="DNA/RNA polymerases"/>
    <property type="match status" value="1"/>
</dbReference>
<protein>
    <recommendedName>
        <fullName evidence="2">Reverse transcriptase domain-containing protein</fullName>
    </recommendedName>
</protein>
<evidence type="ECO:0000313" key="3">
    <source>
        <dbReference type="EMBL" id="KAA0048156.1"/>
    </source>
</evidence>
<dbReference type="PANTHER" id="PTHR24559:SF439">
    <property type="entry name" value="RETROTRANSPOSON, UNCLASSIFIED-LIKE PROTEIN"/>
    <property type="match status" value="1"/>
</dbReference>
<reference evidence="5 6" key="1">
    <citation type="submission" date="2019-08" db="EMBL/GenBank/DDBJ databases">
        <title>Draft genome sequences of two oriental melons (Cucumis melo L. var makuwa).</title>
        <authorList>
            <person name="Kwon S.-Y."/>
        </authorList>
    </citation>
    <scope>NUCLEOTIDE SEQUENCE [LARGE SCALE GENOMIC DNA]</scope>
    <source>
        <strain evidence="6">cv. Chang Bougi</strain>
        <strain evidence="5">cv. SW 3</strain>
        <tissue evidence="3">Leaf</tissue>
    </source>
</reference>
<proteinExistence type="predicted"/>
<gene>
    <name evidence="4" type="ORF">E5676_scaffold265G002600</name>
    <name evidence="3" type="ORF">E6C27_scaffold63G00550</name>
</gene>
<dbReference type="Proteomes" id="UP000321393">
    <property type="component" value="Unassembled WGS sequence"/>
</dbReference>
<dbReference type="PANTHER" id="PTHR24559">
    <property type="entry name" value="TRANSPOSON TY3-I GAG-POL POLYPROTEIN"/>
    <property type="match status" value="1"/>
</dbReference>
<dbReference type="CDD" id="cd01647">
    <property type="entry name" value="RT_LTR"/>
    <property type="match status" value="1"/>
</dbReference>
<dbReference type="Pfam" id="PF00078">
    <property type="entry name" value="RVT_1"/>
    <property type="match status" value="1"/>
</dbReference>
<evidence type="ECO:0000256" key="1">
    <source>
        <dbReference type="SAM" id="MobiDB-lite"/>
    </source>
</evidence>
<name>A0A5A7U1P7_CUCMM</name>
<evidence type="ECO:0000313" key="5">
    <source>
        <dbReference type="Proteomes" id="UP000321393"/>
    </source>
</evidence>
<feature type="domain" description="Reverse transcriptase" evidence="2">
    <location>
        <begin position="168"/>
        <end position="268"/>
    </location>
</feature>
<dbReference type="Gene3D" id="3.10.10.10">
    <property type="entry name" value="HIV Type 1 Reverse Transcriptase, subunit A, domain 1"/>
    <property type="match status" value="1"/>
</dbReference>
<dbReference type="Gene3D" id="3.30.70.270">
    <property type="match status" value="1"/>
</dbReference>
<dbReference type="InterPro" id="IPR043128">
    <property type="entry name" value="Rev_trsase/Diguanyl_cyclase"/>
</dbReference>
<dbReference type="InterPro" id="IPR053134">
    <property type="entry name" value="RNA-dir_DNA_polymerase"/>
</dbReference>
<feature type="region of interest" description="Disordered" evidence="1">
    <location>
        <begin position="1"/>
        <end position="20"/>
    </location>
</feature>
<evidence type="ECO:0000313" key="6">
    <source>
        <dbReference type="Proteomes" id="UP000321947"/>
    </source>
</evidence>
<dbReference type="InterPro" id="IPR000477">
    <property type="entry name" value="RT_dom"/>
</dbReference>
<organism evidence="3 5">
    <name type="scientific">Cucumis melo var. makuwa</name>
    <name type="common">Oriental melon</name>
    <dbReference type="NCBI Taxonomy" id="1194695"/>
    <lineage>
        <taxon>Eukaryota</taxon>
        <taxon>Viridiplantae</taxon>
        <taxon>Streptophyta</taxon>
        <taxon>Embryophyta</taxon>
        <taxon>Tracheophyta</taxon>
        <taxon>Spermatophyta</taxon>
        <taxon>Magnoliopsida</taxon>
        <taxon>eudicotyledons</taxon>
        <taxon>Gunneridae</taxon>
        <taxon>Pentapetalae</taxon>
        <taxon>rosids</taxon>
        <taxon>fabids</taxon>
        <taxon>Cucurbitales</taxon>
        <taxon>Cucurbitaceae</taxon>
        <taxon>Benincaseae</taxon>
        <taxon>Cucumis</taxon>
    </lineage>
</organism>
<dbReference type="InterPro" id="IPR043502">
    <property type="entry name" value="DNA/RNA_pol_sf"/>
</dbReference>
<dbReference type="STRING" id="1194695.A0A5A7U1P7"/>
<dbReference type="AlphaFoldDB" id="A0A5A7U1P7"/>
<dbReference type="OrthoDB" id="1928766at2759"/>
<comment type="caution">
    <text evidence="3">The sequence shown here is derived from an EMBL/GenBank/DDBJ whole genome shotgun (WGS) entry which is preliminary data.</text>
</comment>
<dbReference type="EMBL" id="SSTD01012952">
    <property type="protein sequence ID" value="TYK08099.1"/>
    <property type="molecule type" value="Genomic_DNA"/>
</dbReference>
<evidence type="ECO:0000259" key="2">
    <source>
        <dbReference type="Pfam" id="PF00078"/>
    </source>
</evidence>
<sequence>MLVTRDQKKPPISVSSKPGLVTEDEEIRSAVPSRMKRKMFILVNTEGSLKVKQHDVIFTRPKNNEPEDEVDVAGCGHVTIEDAFDHETFEEDVEVALLSLEDGVPGLNPKMVIHRLTIKLEYRPLKQDRRRFRSKLISQIEEEVNKLIEAGFVREVKYPTWIANIVPVRKKNGQPHVCVDFYDLNNACQKDDFPLPIMEIMIDVTAGYEALSFMDGPSGYNQIRMALDDEEKTAFRTPKGIYCYKVMPFGLKNTGATYRRDMRRIFDDMLIFL</sequence>
<dbReference type="Proteomes" id="UP000321947">
    <property type="component" value="Unassembled WGS sequence"/>
</dbReference>
<evidence type="ECO:0000313" key="4">
    <source>
        <dbReference type="EMBL" id="TYK08099.1"/>
    </source>
</evidence>
<dbReference type="EMBL" id="SSTE01012982">
    <property type="protein sequence ID" value="KAA0048156.1"/>
    <property type="molecule type" value="Genomic_DNA"/>
</dbReference>